<gene>
    <name evidence="2" type="ORF">KC685_00515</name>
</gene>
<evidence type="ECO:0000313" key="3">
    <source>
        <dbReference type="Proteomes" id="UP000741282"/>
    </source>
</evidence>
<reference evidence="2" key="2">
    <citation type="journal article" date="2021" name="Microbiome">
        <title>Successional dynamics and alternative stable states in a saline activated sludge microbial community over 9 years.</title>
        <authorList>
            <person name="Wang Y."/>
            <person name="Ye J."/>
            <person name="Ju F."/>
            <person name="Liu L."/>
            <person name="Boyd J.A."/>
            <person name="Deng Y."/>
            <person name="Parks D.H."/>
            <person name="Jiang X."/>
            <person name="Yin X."/>
            <person name="Woodcroft B.J."/>
            <person name="Tyson G.W."/>
            <person name="Hugenholtz P."/>
            <person name="Polz M.F."/>
            <person name="Zhang T."/>
        </authorList>
    </citation>
    <scope>NUCLEOTIDE SEQUENCE</scope>
    <source>
        <strain evidence="2">HKST-UBA17</strain>
    </source>
</reference>
<reference evidence="2" key="1">
    <citation type="submission" date="2020-04" db="EMBL/GenBank/DDBJ databases">
        <authorList>
            <person name="Zhang T."/>
        </authorList>
    </citation>
    <scope>NUCLEOTIDE SEQUENCE</scope>
    <source>
        <strain evidence="2">HKST-UBA17</strain>
    </source>
</reference>
<accession>A0A955I1Q8</accession>
<proteinExistence type="predicted"/>
<keyword evidence="1" id="KW-0472">Membrane</keyword>
<comment type="caution">
    <text evidence="2">The sequence shown here is derived from an EMBL/GenBank/DDBJ whole genome shotgun (WGS) entry which is preliminary data.</text>
</comment>
<organism evidence="2 3">
    <name type="scientific">Candidatus Dojkabacteria bacterium</name>
    <dbReference type="NCBI Taxonomy" id="2099670"/>
    <lineage>
        <taxon>Bacteria</taxon>
        <taxon>Candidatus Dojkabacteria</taxon>
    </lineage>
</organism>
<dbReference type="Proteomes" id="UP000741282">
    <property type="component" value="Unassembled WGS sequence"/>
</dbReference>
<name>A0A955I1Q8_9BACT</name>
<sequence>MYKRQKITQISSLYRISIFVSIVILLLITVRSAISPSIVAKTERLQLAEILGSQGWDLTDPGALFDATNNTSTQESGSSLQLSYALTEECTGPIQEILVNAQTTTDSTYIVRLNDQFSTTVSAIEGVFTIKTPNKDDGQPWVCDDVKNLQITLTSSENLNNSDSVIPNSWSISTLTVDVVFQIKEPKLAQNRYLWDTLADDNNITPINYDNLVLNVGQRAILYVEIENRSDHSSTTKNIGFQFASSTQNCDSQELDWKTIDEHSEVSWWENPVIDSTSEYLLDQNDTACTSGGCVKVETIASNKAFLTTIIPRSESLQISIPIDTRNARTETDYCIRAIIYDSETASPRLFDEYSSIPKFSTAPNPTTDPSSLNTITDPEISLEKVDFAAEENVSLELIYFEKDTGTNKIINSVIARERHLEINEYSVNTVVRDSTGVEYSEAPEITLLPDGTTNIVIPSSSEMRPGKYSLSVTVEKEGTPPIELNQDFLWGVVAINSPQSTYRPNEIVDLYMSVLNTEGTTICDADIDLVITSPTGTMSSYSTENDSIQRSESCAPHSVTYLPDYLLSFSDTTEPGTYILNAKITHPEINTKVESSFRIENDPAFVITRNAPTRIYPASRYETEITVFSKTGYKGVIKEHVPKIFSEIETDALVEILTDHKTLSWNVDIPVGEKISVKYSYKPPYISPEMFLLGPLKLDGYIEPRQWHIASDAIGDFATYRESTGLDLINTTVTNLNWDTTVASSSTFTLQGNGIDIDLADAGHYLVMYSVPTEANSGDNLRNELQSWLRINDTTNLIYGRGQGYNRFTANNYEAYNSGAAIIEVNAGDDIRLQMQRTDSSSATSRRRANKSGIDLLKLNDDYYYIRTRPTTNQSVPTNNSWTDISFATDDELDSTGYSRSGADITLKDVGHYLITYNVGFATTGTVRVNNEARLTLGASDTEINGTRTTTYIRGTDGTNDGMVSWIGIIETSSTNQILNLEYRLESTSNPQYNSTKASETGLTAVKLPDYAEYIRLDETLGGQDLSTSQTAVTWDNTLEDDNGSFTHDPTYTERININQNGDYLFLHSMYALKPTGSSVRETQFLQWQKNSGLYPYGSSGAFNRGEQGGNNSYSSGSSGGLIANSLTNTDYIELTQINEASNSTAVYTAGYMGLQGLNLDSLTVSDPITQQSHYRWRDDSTALNSDGGWLASEDTSTGITFFKYENYRIRIAVANIGTGAESASRNYELQFADKGAETSCSSVTGWTGVANSSTDEINMYDSSNITSDGQGTSQLFANIDGYSFTTGEGRDLSDTTGSIGPLNNLYYTELEYTVRISDQALTGSTYCLRLYDTANTEELNQYNVFPEIILESAGLPLAPTMEWGTQSSVTDTAWTTVNFSKSYANPVFFCSAEYNHNIGNEGDGDADALTCRINNVSSTSAQVRLQEPGSSTLATNETIHWIVVDEGAYDTPEIKFEAFKYLSTVTDGKTAGYTGETQSYTNSYTSPAVLGSIESYNDTNFSYFYAKGSGANATLPSSSSLITGKHVAEDSNTSRNNETISVLVVESGHGTLNNGDIEYEANQTTTAPVDRIEENPPYTVSFSTPFSSTPTVAIVSQNGISGSDGPSVNMYGNSILSTTNIDLAVMEDEITDTEQTGNTENLSYFVLESSGIFHAANVGFDQDKYRFYENKDSSEPDTALSSENTNISGISINDVVRLRVGTQAADTIDASAFSLKLQYVASSDCPNASGWTDVDSSGGSGIWRGYNNASVTDGVTLSTNLLTNSNIKQTYIENGAMSGTNPNAISTGDRSEWDWVIQNNGAVGSTNYCFRLVDDNGITMNYTLYPQISTASVTNTNPDNPSSMDQKRSTNSISIPIGVWVNENSIKFTALASDYDSGDTLQLCVENQPIGTNFTNTETNCGSGVLYSGSPVTVETTISGLNNDDYHWQARIKDDSSAYSNWVSFEANPEGEIDYGVDLAGPLAGSVFDGEIYLNDSDINDGSLSTFIGSWSGFTDALSGISHWEYALGTSPGGTDVENWTEAVDNGNLFNDGFETGDLIPWDTLSTDGGDLTVVPHKSHTGNYSVSYLIDDVTALYVQDDLSSQTNYHARVYINLVDLTIGSGEEFVFWQLMDTITPYAEIKIGNDGSNYYLKATELVGNHSTTNVSITSSGWVDVEIHWFAGTNSYLSMFVNNIEYTTATTDTSLLSINKMRFGMIYGRDNGTSGTYYMDNFTSDNLEYQGPIEYHTATITGIGHLRTGLDYYLSIRGVDNAGNTGSPTSSDGFTVLPTFAFSLNNSSISFVNLNFANSWTDTQAIQTSASTNAHEGYTTYIYTTQPFTNTLSPTYTIPNYSGTNSVPTTWSGTGFGYTTSDNNLTGGMADRFTNGGPKYSGFLNAGPGVPVADHTTNITGTTGALINQQFDITLRVTADGGQAAGPYSTDIVFIAIPNF</sequence>
<feature type="transmembrane region" description="Helical" evidence="1">
    <location>
        <begin position="12"/>
        <end position="34"/>
    </location>
</feature>
<dbReference type="EMBL" id="JAGQLN010000002">
    <property type="protein sequence ID" value="MCA9376386.1"/>
    <property type="molecule type" value="Genomic_DNA"/>
</dbReference>
<keyword evidence="1" id="KW-0812">Transmembrane</keyword>
<evidence type="ECO:0000313" key="2">
    <source>
        <dbReference type="EMBL" id="MCA9376386.1"/>
    </source>
</evidence>
<protein>
    <submittedName>
        <fullName evidence="2">Uncharacterized protein</fullName>
    </submittedName>
</protein>
<keyword evidence="1" id="KW-1133">Transmembrane helix</keyword>
<evidence type="ECO:0000256" key="1">
    <source>
        <dbReference type="SAM" id="Phobius"/>
    </source>
</evidence>